<dbReference type="HOGENOM" id="CLU_2968582_0_0_2"/>
<reference evidence="1 2" key="1">
    <citation type="journal article" date="2014" name="PLoS ONE">
        <title>Genome Sequence of Candidatus Nitrososphaera evergladensis from Group I.1b Enriched from Everglades Soil Reveals Novel Genomic Features of the Ammonia-Oxidizing Archaea.</title>
        <authorList>
            <person name="Zhalnina K.V."/>
            <person name="Dias R."/>
            <person name="Leonard M.T."/>
            <person name="Dorr de Quadros P."/>
            <person name="Camargo F.A."/>
            <person name="Drew J.C."/>
            <person name="Farmerie W.G."/>
            <person name="Daroub S.H."/>
            <person name="Triplett E.W."/>
        </authorList>
    </citation>
    <scope>NUCLEOTIDE SEQUENCE [LARGE SCALE GENOMIC DNA]</scope>
    <source>
        <strain evidence="1 2">SR1</strain>
    </source>
</reference>
<gene>
    <name evidence="1" type="ORF">NTE_00522</name>
</gene>
<dbReference type="Proteomes" id="UP000028194">
    <property type="component" value="Chromosome"/>
</dbReference>
<accession>A0A075MMV3</accession>
<dbReference type="STRING" id="1459636.NTE_00522"/>
<proteinExistence type="predicted"/>
<dbReference type="EMBL" id="CP007174">
    <property type="protein sequence ID" value="AIF82603.1"/>
    <property type="molecule type" value="Genomic_DNA"/>
</dbReference>
<dbReference type="KEGG" id="nev:NTE_00522"/>
<dbReference type="AlphaFoldDB" id="A0A075MMV3"/>
<sequence length="58" mass="6564">MPMLMLKCKSCGEVFPGIYVPEGSTDNFKSIATSSDPLHICSRGHKNMYLTEDYMDWS</sequence>
<protein>
    <submittedName>
        <fullName evidence="1">Uncharacterized protein</fullName>
    </submittedName>
</protein>
<evidence type="ECO:0000313" key="2">
    <source>
        <dbReference type="Proteomes" id="UP000028194"/>
    </source>
</evidence>
<organism evidence="1 2">
    <name type="scientific">Candidatus Nitrososphaera evergladensis SR1</name>
    <dbReference type="NCBI Taxonomy" id="1459636"/>
    <lineage>
        <taxon>Archaea</taxon>
        <taxon>Nitrososphaerota</taxon>
        <taxon>Nitrososphaeria</taxon>
        <taxon>Nitrososphaerales</taxon>
        <taxon>Nitrososphaeraceae</taxon>
        <taxon>Nitrososphaera</taxon>
    </lineage>
</organism>
<name>A0A075MMV3_9ARCH</name>
<evidence type="ECO:0000313" key="1">
    <source>
        <dbReference type="EMBL" id="AIF82603.1"/>
    </source>
</evidence>
<keyword evidence="2" id="KW-1185">Reference proteome</keyword>